<evidence type="ECO:0000256" key="1">
    <source>
        <dbReference type="ARBA" id="ARBA00001935"/>
    </source>
</evidence>
<feature type="chain" id="PRO_5045991389" description="Amine oxidase" evidence="8">
    <location>
        <begin position="22"/>
        <end position="811"/>
    </location>
</feature>
<dbReference type="Pfam" id="PF01179">
    <property type="entry name" value="Cu_amine_oxid"/>
    <property type="match status" value="1"/>
</dbReference>
<dbReference type="Gene3D" id="3.10.450.40">
    <property type="match status" value="2"/>
</dbReference>
<dbReference type="PANTHER" id="PTHR10638">
    <property type="entry name" value="COPPER AMINE OXIDASE"/>
    <property type="match status" value="1"/>
</dbReference>
<dbReference type="InterPro" id="IPR006797">
    <property type="entry name" value="PRELI/MSF1_dom"/>
</dbReference>
<evidence type="ECO:0000256" key="3">
    <source>
        <dbReference type="ARBA" id="ARBA00022723"/>
    </source>
</evidence>
<dbReference type="SUPFAM" id="SSF49998">
    <property type="entry name" value="Amine oxidase catalytic domain"/>
    <property type="match status" value="1"/>
</dbReference>
<keyword evidence="8" id="KW-0732">Signal</keyword>
<dbReference type="InterPro" id="IPR016182">
    <property type="entry name" value="Cu_amine_oxidase_N-reg"/>
</dbReference>
<dbReference type="Pfam" id="PF02727">
    <property type="entry name" value="Cu_amine_oxidN2"/>
    <property type="match status" value="1"/>
</dbReference>
<evidence type="ECO:0000256" key="7">
    <source>
        <dbReference type="RuleBase" id="RU000672"/>
    </source>
</evidence>
<sequence>MKFHSTVLALVLALVPALINSAPTPEAKAKWVKSGRGHRVIPHDSRQAKRQYSNTTSPDAPVCGDAAAAVTAPVPNVWEDFTDQEAASVAYWLFEQSDLNLTTSEEAGEWDNSVLLVELQRPNKTDVIAYLDGSAPAPERYAHVVLNVRATEEPYYADILVGPLPIVANVTTWSPLDYYHTRKTEGRVRNLGANDDTLYEKLLYPTSASIKDITLELWNGTALGHDNDTITIWGVDPMGQEDDRITSWYMFVHKSATGFDTTSILSLGLYFLVDQTGRDPSQWKLLGWFYNNVWYDSTEAFREAFFSPGFEKLPINVDGPWATTDQSGPVLPQDTLSPPMAIAPAGSRYSIDVEEKYVEWMDFSFYVGFSRDTGLTLYDIKYKGDRIIYELGLQEALAHYAGADPYQSGTAYLDSYYGFGPYAFQLVEGYDCPAYATYLNSSFYVSETTHTHVNSICLFEFDADYPQQRHSTTTYVSATKNTYFSLRSVSTIGNYDYMFTYSFYQDGTVGVEVRASGYIQGAYYANNEDYGWHIHDALSGSMHDHVLNFKADFDILGTANTVQLVKNVATTETYPWSQGKPRNTMKLQRSFIESEDESRINFGENALTQVIIVNQDEKNKYGEKRGYRILPSSGTAHLTIQNSSSTVNSANWAGYDLQFTRQHDTELTSSHPYNSQDVHDPPINFDHFFNRESLVQEDVVAWINLGMHHIPHTGDLPNTVFTTAHSGVQFMPLNYLLGDASRQTVNQVRINYDAGHATEVETFGQKDDVCPLNNEVGDVNQELWEYVGDVVVRKYPFDPNHPFEEVLGIDK</sequence>
<evidence type="ECO:0000256" key="5">
    <source>
        <dbReference type="ARBA" id="ARBA00023002"/>
    </source>
</evidence>
<evidence type="ECO:0000313" key="11">
    <source>
        <dbReference type="Proteomes" id="UP001521785"/>
    </source>
</evidence>
<organism evidence="10 11">
    <name type="scientific">Paraconiothyrium brasiliense</name>
    <dbReference type="NCBI Taxonomy" id="300254"/>
    <lineage>
        <taxon>Eukaryota</taxon>
        <taxon>Fungi</taxon>
        <taxon>Dikarya</taxon>
        <taxon>Ascomycota</taxon>
        <taxon>Pezizomycotina</taxon>
        <taxon>Dothideomycetes</taxon>
        <taxon>Pleosporomycetidae</taxon>
        <taxon>Pleosporales</taxon>
        <taxon>Massarineae</taxon>
        <taxon>Didymosphaeriaceae</taxon>
        <taxon>Paraconiothyrium</taxon>
    </lineage>
</organism>
<feature type="signal peptide" evidence="8">
    <location>
        <begin position="1"/>
        <end position="21"/>
    </location>
</feature>
<proteinExistence type="inferred from homology"/>
<dbReference type="InterPro" id="IPR036460">
    <property type="entry name" value="Cu_amine_oxidase_C_sf"/>
</dbReference>
<dbReference type="PRINTS" id="PR00766">
    <property type="entry name" value="CUDAOXIDASE"/>
</dbReference>
<keyword evidence="11" id="KW-1185">Reference proteome</keyword>
<comment type="cofactor">
    <cofactor evidence="1">
        <name>Cu cation</name>
        <dbReference type="ChEBI" id="CHEBI:23378"/>
    </cofactor>
</comment>
<protein>
    <recommendedName>
        <fullName evidence="7">Amine oxidase</fullName>
        <ecNumber evidence="7">1.4.3.-</ecNumber>
    </recommendedName>
</protein>
<dbReference type="Pfam" id="PF09248">
    <property type="entry name" value="DUF1965"/>
    <property type="match status" value="1"/>
</dbReference>
<keyword evidence="5 7" id="KW-0560">Oxidoreductase</keyword>
<name>A0ABR3RVB4_9PLEO</name>
<gene>
    <name evidence="10" type="ORF">SLS60_003320</name>
</gene>
<dbReference type="InterPro" id="IPR000269">
    <property type="entry name" value="Cu_amine_oxidase"/>
</dbReference>
<dbReference type="InterPro" id="IPR015798">
    <property type="entry name" value="Cu_amine_oxidase_C"/>
</dbReference>
<dbReference type="Proteomes" id="UP001521785">
    <property type="component" value="Unassembled WGS sequence"/>
</dbReference>
<comment type="PTM">
    <text evidence="7">Topaquinone (TPQ) is generated by copper-dependent autoxidation of a specific tyrosyl residue.</text>
</comment>
<dbReference type="PANTHER" id="PTHR10638:SF20">
    <property type="entry name" value="AMINE OXIDASE"/>
    <property type="match status" value="1"/>
</dbReference>
<comment type="similarity">
    <text evidence="2 7">Belongs to the copper/topaquinone oxidase family.</text>
</comment>
<comment type="cofactor">
    <cofactor evidence="7">
        <name>Cu cation</name>
        <dbReference type="ChEBI" id="CHEBI:23378"/>
    </cofactor>
    <text evidence="7">Contains 1 topaquinone per subunit.</text>
</comment>
<dbReference type="SUPFAM" id="SSF54416">
    <property type="entry name" value="Amine oxidase N-terminal region"/>
    <property type="match status" value="2"/>
</dbReference>
<evidence type="ECO:0000313" key="10">
    <source>
        <dbReference type="EMBL" id="KAL1608379.1"/>
    </source>
</evidence>
<comment type="caution">
    <text evidence="10">The sequence shown here is derived from an EMBL/GenBank/DDBJ whole genome shotgun (WGS) entry which is preliminary data.</text>
</comment>
<evidence type="ECO:0000256" key="6">
    <source>
        <dbReference type="ARBA" id="ARBA00023008"/>
    </source>
</evidence>
<evidence type="ECO:0000256" key="8">
    <source>
        <dbReference type="SAM" id="SignalP"/>
    </source>
</evidence>
<dbReference type="EMBL" id="JAKJXO020000003">
    <property type="protein sequence ID" value="KAL1608379.1"/>
    <property type="molecule type" value="Genomic_DNA"/>
</dbReference>
<evidence type="ECO:0000256" key="4">
    <source>
        <dbReference type="ARBA" id="ARBA00022772"/>
    </source>
</evidence>
<keyword evidence="3 7" id="KW-0479">Metal-binding</keyword>
<dbReference type="InterPro" id="IPR015800">
    <property type="entry name" value="Cu_amine_oxidase_N2"/>
</dbReference>
<dbReference type="PROSITE" id="PS50904">
    <property type="entry name" value="PRELI_MSF1"/>
    <property type="match status" value="1"/>
</dbReference>
<evidence type="ECO:0000259" key="9">
    <source>
        <dbReference type="PROSITE" id="PS50904"/>
    </source>
</evidence>
<keyword evidence="4 7" id="KW-0801">TPQ</keyword>
<dbReference type="InterPro" id="IPR015328">
    <property type="entry name" value="DUF1965"/>
</dbReference>
<dbReference type="EC" id="1.4.3.-" evidence="7"/>
<accession>A0ABR3RVB4</accession>
<feature type="domain" description="PRELI/MSF1" evidence="9">
    <location>
        <begin position="770"/>
        <end position="811"/>
    </location>
</feature>
<evidence type="ECO:0000256" key="2">
    <source>
        <dbReference type="ARBA" id="ARBA00007983"/>
    </source>
</evidence>
<dbReference type="Gene3D" id="2.70.98.20">
    <property type="entry name" value="Copper amine oxidase, catalytic domain"/>
    <property type="match status" value="1"/>
</dbReference>
<keyword evidence="6 7" id="KW-0186">Copper</keyword>
<reference evidence="10 11" key="1">
    <citation type="submission" date="2024-02" db="EMBL/GenBank/DDBJ databases">
        <title>De novo assembly and annotation of 12 fungi associated with fruit tree decline syndrome in Ontario, Canada.</title>
        <authorList>
            <person name="Sulman M."/>
            <person name="Ellouze W."/>
            <person name="Ilyukhin E."/>
        </authorList>
    </citation>
    <scope>NUCLEOTIDE SEQUENCE [LARGE SCALE GENOMIC DNA]</scope>
    <source>
        <strain evidence="10 11">M42-189</strain>
    </source>
</reference>